<accession>A0ABV4U3R1</accession>
<sequence>MEAYSCLGLDIGGTKCAAVVGGSDGRVIDRVEWPSRAERGPEAMMADLVRQGQSLLARCGGVQGVGVSIGGPLDAERGVVHGPPNLPGWDAVPLAARLREAFGLPVRVEHDGSACALAEYRWGAGRGAERLAYLTSGTGFGVGLIFDGLIYRGAGGRPSDFGHVRYRPSGPIAYGAAGSPTAKAGCFEAYCAASALGALAAWRYPDRWPAAPAPSDVAALAAAGDEAACSIVNMTSEATGAACALLADLLHLDVILLGSLARYLGQAWVERVRAAFLAEAHPLARENCRIDAAGLGNRLQDCSALAVACIALE</sequence>
<gene>
    <name evidence="1" type="ORF">ACERK3_06530</name>
</gene>
<reference evidence="1 2" key="1">
    <citation type="submission" date="2024-08" db="EMBL/GenBank/DDBJ databases">
        <title>Whole-genome sequencing of halo(alkali)philic microorganisms from hypersaline lakes.</title>
        <authorList>
            <person name="Sorokin D.Y."/>
            <person name="Merkel A.Y."/>
            <person name="Messina E."/>
            <person name="Yakimov M."/>
        </authorList>
    </citation>
    <scope>NUCLEOTIDE SEQUENCE [LARGE SCALE GENOMIC DNA]</scope>
    <source>
        <strain evidence="1 2">AB-hyl4</strain>
    </source>
</reference>
<name>A0ABV4U3R1_9BACT</name>
<keyword evidence="2" id="KW-1185">Reference proteome</keyword>
<dbReference type="InterPro" id="IPR043129">
    <property type="entry name" value="ATPase_NBD"/>
</dbReference>
<organism evidence="1 2">
    <name type="scientific">Natronomicrosphaera hydrolytica</name>
    <dbReference type="NCBI Taxonomy" id="3242702"/>
    <lineage>
        <taxon>Bacteria</taxon>
        <taxon>Pseudomonadati</taxon>
        <taxon>Planctomycetota</taxon>
        <taxon>Phycisphaerae</taxon>
        <taxon>Phycisphaerales</taxon>
        <taxon>Phycisphaeraceae</taxon>
        <taxon>Natronomicrosphaera</taxon>
    </lineage>
</organism>
<comment type="caution">
    <text evidence="1">The sequence shown here is derived from an EMBL/GenBank/DDBJ whole genome shotgun (WGS) entry which is preliminary data.</text>
</comment>
<proteinExistence type="predicted"/>
<dbReference type="InterPro" id="IPR000600">
    <property type="entry name" value="ROK"/>
</dbReference>
<dbReference type="PANTHER" id="PTHR18964">
    <property type="entry name" value="ROK (REPRESSOR, ORF, KINASE) FAMILY"/>
    <property type="match status" value="1"/>
</dbReference>
<dbReference type="SUPFAM" id="SSF53067">
    <property type="entry name" value="Actin-like ATPase domain"/>
    <property type="match status" value="1"/>
</dbReference>
<evidence type="ECO:0000313" key="2">
    <source>
        <dbReference type="Proteomes" id="UP001575105"/>
    </source>
</evidence>
<dbReference type="PANTHER" id="PTHR18964:SF173">
    <property type="entry name" value="GLUCOKINASE"/>
    <property type="match status" value="1"/>
</dbReference>
<dbReference type="Gene3D" id="3.30.420.40">
    <property type="match status" value="2"/>
</dbReference>
<evidence type="ECO:0000313" key="1">
    <source>
        <dbReference type="EMBL" id="MFA9477952.1"/>
    </source>
</evidence>
<dbReference type="Proteomes" id="UP001575105">
    <property type="component" value="Unassembled WGS sequence"/>
</dbReference>
<dbReference type="CDD" id="cd23763">
    <property type="entry name" value="ASKHA_ATPase_ROK"/>
    <property type="match status" value="1"/>
</dbReference>
<dbReference type="RefSeq" id="WP_425344876.1">
    <property type="nucleotide sequence ID" value="NZ_JBGUBD010000003.1"/>
</dbReference>
<protein>
    <submittedName>
        <fullName evidence="1">ROK family protein</fullName>
    </submittedName>
</protein>
<dbReference type="EMBL" id="JBGUBD010000003">
    <property type="protein sequence ID" value="MFA9477952.1"/>
    <property type="molecule type" value="Genomic_DNA"/>
</dbReference>
<dbReference type="Pfam" id="PF00480">
    <property type="entry name" value="ROK"/>
    <property type="match status" value="1"/>
</dbReference>